<keyword evidence="2" id="KW-1185">Reference proteome</keyword>
<accession>A0A9P4VTW6</accession>
<evidence type="ECO:0000313" key="2">
    <source>
        <dbReference type="Proteomes" id="UP000799429"/>
    </source>
</evidence>
<dbReference type="Gene3D" id="1.10.630.10">
    <property type="entry name" value="Cytochrome P450"/>
    <property type="match status" value="1"/>
</dbReference>
<dbReference type="AlphaFoldDB" id="A0A9P4VTW6"/>
<sequence>MTSIVSSTHLTTQYPFMDPVMNRILDNVLLKDPLIRPIVEFRHLHQGYLSTLGFGPELEGDTLFEVLLNSKLPREELSEMRMQHEAFYHIVANPRVYEELHAQLVQPIPDSTKMPSWSELQKLPYLTACIIEEGLRIGFGTVQRSPRISPNTFHYATFTIPAGTPVPSDSYHMHTNEAVFPELDVQT</sequence>
<dbReference type="GO" id="GO:0016705">
    <property type="term" value="F:oxidoreductase activity, acting on paired donors, with incorporation or reduction of molecular oxygen"/>
    <property type="evidence" value="ECO:0007669"/>
    <property type="project" value="InterPro"/>
</dbReference>
<dbReference type="GO" id="GO:0020037">
    <property type="term" value="F:heme binding"/>
    <property type="evidence" value="ECO:0007669"/>
    <property type="project" value="InterPro"/>
</dbReference>
<dbReference type="InterPro" id="IPR050121">
    <property type="entry name" value="Cytochrome_P450_monoxygenase"/>
</dbReference>
<dbReference type="EMBL" id="MU006089">
    <property type="protein sequence ID" value="KAF2843598.1"/>
    <property type="molecule type" value="Genomic_DNA"/>
</dbReference>
<dbReference type="InterPro" id="IPR036396">
    <property type="entry name" value="Cyt_P450_sf"/>
</dbReference>
<dbReference type="GO" id="GO:0004497">
    <property type="term" value="F:monooxygenase activity"/>
    <property type="evidence" value="ECO:0007669"/>
    <property type="project" value="InterPro"/>
</dbReference>
<dbReference type="SUPFAM" id="SSF48264">
    <property type="entry name" value="Cytochrome P450"/>
    <property type="match status" value="1"/>
</dbReference>
<protein>
    <submittedName>
        <fullName evidence="1">Uncharacterized protein</fullName>
    </submittedName>
</protein>
<name>A0A9P4VTW6_9PEZI</name>
<dbReference type="PANTHER" id="PTHR24305:SF231">
    <property type="entry name" value="P450, PUTATIVE (EUROFUNG)-RELATED"/>
    <property type="match status" value="1"/>
</dbReference>
<dbReference type="PANTHER" id="PTHR24305">
    <property type="entry name" value="CYTOCHROME P450"/>
    <property type="match status" value="1"/>
</dbReference>
<organism evidence="1 2">
    <name type="scientific">Patellaria atrata CBS 101060</name>
    <dbReference type="NCBI Taxonomy" id="1346257"/>
    <lineage>
        <taxon>Eukaryota</taxon>
        <taxon>Fungi</taxon>
        <taxon>Dikarya</taxon>
        <taxon>Ascomycota</taxon>
        <taxon>Pezizomycotina</taxon>
        <taxon>Dothideomycetes</taxon>
        <taxon>Dothideomycetes incertae sedis</taxon>
        <taxon>Patellariales</taxon>
        <taxon>Patellariaceae</taxon>
        <taxon>Patellaria</taxon>
    </lineage>
</organism>
<proteinExistence type="predicted"/>
<reference evidence="1" key="1">
    <citation type="journal article" date="2020" name="Stud. Mycol.">
        <title>101 Dothideomycetes genomes: a test case for predicting lifestyles and emergence of pathogens.</title>
        <authorList>
            <person name="Haridas S."/>
            <person name="Albert R."/>
            <person name="Binder M."/>
            <person name="Bloem J."/>
            <person name="Labutti K."/>
            <person name="Salamov A."/>
            <person name="Andreopoulos B."/>
            <person name="Baker S."/>
            <person name="Barry K."/>
            <person name="Bills G."/>
            <person name="Bluhm B."/>
            <person name="Cannon C."/>
            <person name="Castanera R."/>
            <person name="Culley D."/>
            <person name="Daum C."/>
            <person name="Ezra D."/>
            <person name="Gonzalez J."/>
            <person name="Henrissat B."/>
            <person name="Kuo A."/>
            <person name="Liang C."/>
            <person name="Lipzen A."/>
            <person name="Lutzoni F."/>
            <person name="Magnuson J."/>
            <person name="Mondo S."/>
            <person name="Nolan M."/>
            <person name="Ohm R."/>
            <person name="Pangilinan J."/>
            <person name="Park H.-J."/>
            <person name="Ramirez L."/>
            <person name="Alfaro M."/>
            <person name="Sun H."/>
            <person name="Tritt A."/>
            <person name="Yoshinaga Y."/>
            <person name="Zwiers L.-H."/>
            <person name="Turgeon B."/>
            <person name="Goodwin S."/>
            <person name="Spatafora J."/>
            <person name="Crous P."/>
            <person name="Grigoriev I."/>
        </authorList>
    </citation>
    <scope>NUCLEOTIDE SEQUENCE</scope>
    <source>
        <strain evidence="1">CBS 101060</strain>
    </source>
</reference>
<comment type="caution">
    <text evidence="1">The sequence shown here is derived from an EMBL/GenBank/DDBJ whole genome shotgun (WGS) entry which is preliminary data.</text>
</comment>
<dbReference type="Proteomes" id="UP000799429">
    <property type="component" value="Unassembled WGS sequence"/>
</dbReference>
<dbReference type="OrthoDB" id="3945418at2759"/>
<dbReference type="GO" id="GO:0005506">
    <property type="term" value="F:iron ion binding"/>
    <property type="evidence" value="ECO:0007669"/>
    <property type="project" value="InterPro"/>
</dbReference>
<evidence type="ECO:0000313" key="1">
    <source>
        <dbReference type="EMBL" id="KAF2843598.1"/>
    </source>
</evidence>
<dbReference type="InterPro" id="IPR001128">
    <property type="entry name" value="Cyt_P450"/>
</dbReference>
<dbReference type="Pfam" id="PF00067">
    <property type="entry name" value="p450"/>
    <property type="match status" value="1"/>
</dbReference>
<gene>
    <name evidence="1" type="ORF">M501DRAFT_1012940</name>
</gene>